<keyword evidence="3" id="KW-1185">Reference proteome</keyword>
<evidence type="ECO:0000313" key="2">
    <source>
        <dbReference type="EMBL" id="UPU43392.1"/>
    </source>
</evidence>
<feature type="region of interest" description="Disordered" evidence="1">
    <location>
        <begin position="50"/>
        <end position="82"/>
    </location>
</feature>
<gene>
    <name evidence="2" type="ORF">M0639_01395</name>
</gene>
<evidence type="ECO:0000256" key="1">
    <source>
        <dbReference type="SAM" id="MobiDB-lite"/>
    </source>
</evidence>
<protein>
    <submittedName>
        <fullName evidence="2">Uncharacterized protein</fullName>
    </submittedName>
</protein>
<dbReference type="Proteomes" id="UP000831484">
    <property type="component" value="Chromosome"/>
</dbReference>
<sequence>MIGFGGTSRIDSFSCTIADESLIALALRVVRGQADIWASRVTVLYHRTESSPQRNVPGDAIVGSSGSVEHRRLPAPSESVER</sequence>
<name>A0AB38RE21_RHOSG</name>
<dbReference type="EMBL" id="CP096563">
    <property type="protein sequence ID" value="UPU43392.1"/>
    <property type="molecule type" value="Genomic_DNA"/>
</dbReference>
<dbReference type="RefSeq" id="WP_007731737.1">
    <property type="nucleotide sequence ID" value="NZ_CP096563.1"/>
</dbReference>
<evidence type="ECO:0000313" key="3">
    <source>
        <dbReference type="Proteomes" id="UP000831484"/>
    </source>
</evidence>
<proteinExistence type="predicted"/>
<dbReference type="AlphaFoldDB" id="A0AB38RE21"/>
<organism evidence="2 3">
    <name type="scientific">Rhodococcus qingshengii JCM 15477</name>
    <dbReference type="NCBI Taxonomy" id="1303681"/>
    <lineage>
        <taxon>Bacteria</taxon>
        <taxon>Bacillati</taxon>
        <taxon>Actinomycetota</taxon>
        <taxon>Actinomycetes</taxon>
        <taxon>Mycobacteriales</taxon>
        <taxon>Nocardiaceae</taxon>
        <taxon>Rhodococcus</taxon>
        <taxon>Rhodococcus erythropolis group</taxon>
    </lineage>
</organism>
<reference evidence="3" key="1">
    <citation type="journal article" date="2022" name="Environ. Microbiol.">
        <title>Functional analysis, diversity, and distribution of carbendazim hydrolases MheI and CbmA, responsible for the initial step in carbendazim degradation.</title>
        <authorList>
            <person name="Zhang M."/>
            <person name="Bai X."/>
            <person name="Li Q."/>
            <person name="Zhang L."/>
            <person name="Zhu Q."/>
            <person name="Gao S."/>
            <person name="Ke Z."/>
            <person name="Jiang M."/>
            <person name="Hu J."/>
            <person name="Qiu J."/>
            <person name="Hong Q."/>
        </authorList>
    </citation>
    <scope>NUCLEOTIDE SEQUENCE [LARGE SCALE GENOMIC DNA]</scope>
    <source>
        <strain evidence="3">djl-6</strain>
    </source>
</reference>
<accession>A0AB38RE21</accession>